<dbReference type="PANTHER" id="PTHR11640:SF155">
    <property type="entry name" value="IG-LIKE DOMAIN-CONTAINING PROTEIN"/>
    <property type="match status" value="1"/>
</dbReference>
<keyword evidence="2 6" id="KW-0472">Membrane</keyword>
<dbReference type="InterPro" id="IPR013783">
    <property type="entry name" value="Ig-like_fold"/>
</dbReference>
<dbReference type="CDD" id="cd00063">
    <property type="entry name" value="FN3"/>
    <property type="match status" value="1"/>
</dbReference>
<dbReference type="Pfam" id="PF13927">
    <property type="entry name" value="Ig_3"/>
    <property type="match status" value="3"/>
</dbReference>
<accession>A0A8B6FME4</accession>
<comment type="caution">
    <text evidence="10">The sequence shown here is derived from an EMBL/GenBank/DDBJ whole genome shotgun (WGS) entry which is preliminary data.</text>
</comment>
<evidence type="ECO:0000256" key="3">
    <source>
        <dbReference type="ARBA" id="ARBA00023157"/>
    </source>
</evidence>
<name>A0A8B6FME4_MYTGA</name>
<sequence>MNIFEKLSLILCFYFSITENFTKSADVVMYPVSPAYADLNQPFTLMCKSNVTDLWKSTSIYDETNSNGVPNVLYFDKSVDGTCRISISNSNVYNTSCDLATGEFNVTLLSVERKYHMMYIRCSVKFSDGASKLIENATTVISIKEAPSSKTILITANPTGPINSGETLHVTCSISGGNPLAILTWNCSGTAINKSSEKSAFLDIAFTVGQQDDGIICTCFASHLIASYNATAEKVIKLNVYWNTVVSTIEFNVNRSYHHTVCTCLASQDTIDSYSDSASHMLNVIYPPESHPTIQQAIPGPVDSGRSVSLIYSLSGGNPLAFLTWDCNGITQNLSSSTKTEYIVTFTVNKNFDGRVCTCSATHLIDSYRPNAQHQLAVFYAPGEPKLILGEGFPWFEGNTGTVDCFADVGNPGSVYQWMIGGQTQIQNKSLLQIEPLSKAHNGQEIKCSVNNNYTLRNNITLQPALLKLNVEYFPDIEFDRFPVYVVEGENTTITCNTRGNPLPYTQWYINGLEMGQPQKNQSVLYLTDIDRLDQKRNYTCKATSNSSKYEILTSDKDLSVVVFCEYAIFVDNTSVTKVTVLNGPTFPENLTAILRCQVTGNPLPNVTWFLISNETKQILQRQDQVVESSYIINTTNCLHTGIYECTTENVVNGTKVMNSKPTELKVTCSPRLDNRYKETPATVTTEIGNDLNLTVYIVAYPPPVIRWVFSKTISSTYVTRTVSTYTSDLYISNIRSFDFGVYTMHANNDNGDLFIQVSVSEKATPTAPVHMNIFCKTNSLHVSWVSEFNGGREQTFFVEYWISLQKRNITRSRPVMDLGESTTLNFVFNGLLPETNYSVRILASNAKGISVSETSKCITDFDIKTNSIKQEGNNGSVHAGIAMLSVGGILIIVISLVFLIRKKHWIIGFKRQAKQSVNNSNDNTFNQHNNGSFELNLQNEVEETITGRHLQIDASETDKVNNVFGNRVRDNDARGQKYEEMTLQQTENVVGDQTDSTRQIYDVPRRAYENTDLKENGMLKNLLFEEDLSNSKQKSEYVNVKPAE</sequence>
<evidence type="ECO:0000256" key="6">
    <source>
        <dbReference type="SAM" id="Phobius"/>
    </source>
</evidence>
<evidence type="ECO:0000313" key="11">
    <source>
        <dbReference type="Proteomes" id="UP000596742"/>
    </source>
</evidence>
<feature type="domain" description="Ig-like" evidence="8">
    <location>
        <begin position="147"/>
        <end position="237"/>
    </location>
</feature>
<dbReference type="InterPro" id="IPR036116">
    <property type="entry name" value="FN3_sf"/>
</dbReference>
<feature type="chain" id="PRO_5032451123" evidence="7">
    <location>
        <begin position="25"/>
        <end position="1045"/>
    </location>
</feature>
<dbReference type="SMART" id="SM00408">
    <property type="entry name" value="IGc2"/>
    <property type="match status" value="3"/>
</dbReference>
<dbReference type="PROSITE" id="PS50835">
    <property type="entry name" value="IG_LIKE"/>
    <property type="match status" value="5"/>
</dbReference>
<proteinExistence type="predicted"/>
<keyword evidence="6" id="KW-0812">Transmembrane</keyword>
<dbReference type="InterPro" id="IPR036179">
    <property type="entry name" value="Ig-like_dom_sf"/>
</dbReference>
<dbReference type="InterPro" id="IPR003598">
    <property type="entry name" value="Ig_sub2"/>
</dbReference>
<evidence type="ECO:0000256" key="7">
    <source>
        <dbReference type="SAM" id="SignalP"/>
    </source>
</evidence>
<feature type="domain" description="Ig-like" evidence="8">
    <location>
        <begin position="671"/>
        <end position="761"/>
    </location>
</feature>
<keyword evidence="6" id="KW-1133">Transmembrane helix</keyword>
<dbReference type="SMART" id="SM00060">
    <property type="entry name" value="FN3"/>
    <property type="match status" value="1"/>
</dbReference>
<evidence type="ECO:0000256" key="1">
    <source>
        <dbReference type="ARBA" id="ARBA00004479"/>
    </source>
</evidence>
<dbReference type="CDD" id="cd00096">
    <property type="entry name" value="Ig"/>
    <property type="match status" value="1"/>
</dbReference>
<evidence type="ECO:0000256" key="2">
    <source>
        <dbReference type="ARBA" id="ARBA00023136"/>
    </source>
</evidence>
<dbReference type="InterPro" id="IPR003961">
    <property type="entry name" value="FN3_dom"/>
</dbReference>
<evidence type="ECO:0000256" key="4">
    <source>
        <dbReference type="ARBA" id="ARBA00023180"/>
    </source>
</evidence>
<dbReference type="InterPro" id="IPR051275">
    <property type="entry name" value="Cell_adhesion_signaling"/>
</dbReference>
<evidence type="ECO:0000313" key="10">
    <source>
        <dbReference type="EMBL" id="VDI52385.1"/>
    </source>
</evidence>
<dbReference type="OrthoDB" id="6114001at2759"/>
<feature type="domain" description="Ig-like" evidence="8">
    <location>
        <begin position="475"/>
        <end position="560"/>
    </location>
</feature>
<evidence type="ECO:0000259" key="9">
    <source>
        <dbReference type="PROSITE" id="PS50853"/>
    </source>
</evidence>
<feature type="domain" description="Fibronectin type-III" evidence="9">
    <location>
        <begin position="765"/>
        <end position="864"/>
    </location>
</feature>
<keyword evidence="7" id="KW-0732">Signal</keyword>
<dbReference type="SUPFAM" id="SSF48726">
    <property type="entry name" value="Immunoglobulin"/>
    <property type="match status" value="5"/>
</dbReference>
<keyword evidence="3" id="KW-1015">Disulfide bond</keyword>
<dbReference type="Pfam" id="PF00041">
    <property type="entry name" value="fn3"/>
    <property type="match status" value="1"/>
</dbReference>
<dbReference type="Proteomes" id="UP000596742">
    <property type="component" value="Unassembled WGS sequence"/>
</dbReference>
<gene>
    <name evidence="10" type="ORF">MGAL_10B027566</name>
</gene>
<dbReference type="Gene3D" id="2.60.40.10">
    <property type="entry name" value="Immunoglobulins"/>
    <property type="match status" value="6"/>
</dbReference>
<dbReference type="GO" id="GO:0016020">
    <property type="term" value="C:membrane"/>
    <property type="evidence" value="ECO:0007669"/>
    <property type="project" value="UniProtKB-SubCell"/>
</dbReference>
<keyword evidence="4" id="KW-0325">Glycoprotein</keyword>
<keyword evidence="5" id="KW-0393">Immunoglobulin domain</keyword>
<feature type="domain" description="Ig-like" evidence="8">
    <location>
        <begin position="574"/>
        <end position="668"/>
    </location>
</feature>
<protein>
    <submittedName>
        <fullName evidence="10">Neural cell adhesion molecule</fullName>
    </submittedName>
</protein>
<dbReference type="AlphaFoldDB" id="A0A8B6FME4"/>
<dbReference type="PANTHER" id="PTHR11640">
    <property type="entry name" value="NEPHRIN"/>
    <property type="match status" value="1"/>
</dbReference>
<dbReference type="SUPFAM" id="SSF49265">
    <property type="entry name" value="Fibronectin type III"/>
    <property type="match status" value="1"/>
</dbReference>
<feature type="transmembrane region" description="Helical" evidence="6">
    <location>
        <begin position="878"/>
        <end position="901"/>
    </location>
</feature>
<evidence type="ECO:0000259" key="8">
    <source>
        <dbReference type="PROSITE" id="PS50835"/>
    </source>
</evidence>
<dbReference type="EMBL" id="UYJE01007167">
    <property type="protein sequence ID" value="VDI52385.1"/>
    <property type="molecule type" value="Genomic_DNA"/>
</dbReference>
<organism evidence="10 11">
    <name type="scientific">Mytilus galloprovincialis</name>
    <name type="common">Mediterranean mussel</name>
    <dbReference type="NCBI Taxonomy" id="29158"/>
    <lineage>
        <taxon>Eukaryota</taxon>
        <taxon>Metazoa</taxon>
        <taxon>Spiralia</taxon>
        <taxon>Lophotrochozoa</taxon>
        <taxon>Mollusca</taxon>
        <taxon>Bivalvia</taxon>
        <taxon>Autobranchia</taxon>
        <taxon>Pteriomorphia</taxon>
        <taxon>Mytilida</taxon>
        <taxon>Mytiloidea</taxon>
        <taxon>Mytilidae</taxon>
        <taxon>Mytilinae</taxon>
        <taxon>Mytilus</taxon>
    </lineage>
</organism>
<dbReference type="InterPro" id="IPR003599">
    <property type="entry name" value="Ig_sub"/>
</dbReference>
<dbReference type="PROSITE" id="PS50853">
    <property type="entry name" value="FN3"/>
    <property type="match status" value="1"/>
</dbReference>
<evidence type="ECO:0000256" key="5">
    <source>
        <dbReference type="ARBA" id="ARBA00023319"/>
    </source>
</evidence>
<feature type="signal peptide" evidence="7">
    <location>
        <begin position="1"/>
        <end position="24"/>
    </location>
</feature>
<comment type="subcellular location">
    <subcellularLocation>
        <location evidence="1">Membrane</location>
        <topology evidence="1">Single-pass type I membrane protein</topology>
    </subcellularLocation>
</comment>
<reference evidence="10" key="1">
    <citation type="submission" date="2018-11" db="EMBL/GenBank/DDBJ databases">
        <authorList>
            <person name="Alioto T."/>
            <person name="Alioto T."/>
        </authorList>
    </citation>
    <scope>NUCLEOTIDE SEQUENCE</scope>
</reference>
<dbReference type="InterPro" id="IPR007110">
    <property type="entry name" value="Ig-like_dom"/>
</dbReference>
<keyword evidence="11" id="KW-1185">Reference proteome</keyword>
<dbReference type="SMART" id="SM00409">
    <property type="entry name" value="IG"/>
    <property type="match status" value="4"/>
</dbReference>
<feature type="domain" description="Ig-like" evidence="8">
    <location>
        <begin position="385"/>
        <end position="461"/>
    </location>
</feature>